<keyword evidence="2" id="KW-1185">Reference proteome</keyword>
<organism evidence="1 2">
    <name type="scientific">Lapidilactobacillus achengensis</name>
    <dbReference type="NCBI Taxonomy" id="2486000"/>
    <lineage>
        <taxon>Bacteria</taxon>
        <taxon>Bacillati</taxon>
        <taxon>Bacillota</taxon>
        <taxon>Bacilli</taxon>
        <taxon>Lactobacillales</taxon>
        <taxon>Lactobacillaceae</taxon>
        <taxon>Lapidilactobacillus</taxon>
    </lineage>
</organism>
<proteinExistence type="predicted"/>
<dbReference type="RefSeq" id="WP_125597068.1">
    <property type="nucleotide sequence ID" value="NZ_JBHSSM010000024.1"/>
</dbReference>
<comment type="caution">
    <text evidence="1">The sequence shown here is derived from an EMBL/GenBank/DDBJ whole genome shotgun (WGS) entry which is preliminary data.</text>
</comment>
<accession>A0ABW1USI9</accession>
<gene>
    <name evidence="1" type="ORF">ACFQHW_11425</name>
</gene>
<dbReference type="EMBL" id="JBHSSM010000024">
    <property type="protein sequence ID" value="MFC6316176.1"/>
    <property type="molecule type" value="Genomic_DNA"/>
</dbReference>
<dbReference type="Proteomes" id="UP001596310">
    <property type="component" value="Unassembled WGS sequence"/>
</dbReference>
<sequence length="101" mass="11396">MKKIVFVLYASYQSLGYANLASPFDKKLSQELHQVFDDAYEIGFDPDTAESLDALVVPDQIANFDNKKQLPEIKVPATLFVTGQVGKIKEIVDAYFQHQNQ</sequence>
<name>A0ABW1USI9_9LACO</name>
<evidence type="ECO:0000313" key="2">
    <source>
        <dbReference type="Proteomes" id="UP001596310"/>
    </source>
</evidence>
<reference evidence="2" key="1">
    <citation type="journal article" date="2019" name="Int. J. Syst. Evol. Microbiol.">
        <title>The Global Catalogue of Microorganisms (GCM) 10K type strain sequencing project: providing services to taxonomists for standard genome sequencing and annotation.</title>
        <authorList>
            <consortium name="The Broad Institute Genomics Platform"/>
            <consortium name="The Broad Institute Genome Sequencing Center for Infectious Disease"/>
            <person name="Wu L."/>
            <person name="Ma J."/>
        </authorList>
    </citation>
    <scope>NUCLEOTIDE SEQUENCE [LARGE SCALE GENOMIC DNA]</scope>
    <source>
        <strain evidence="2">CCM 8897</strain>
    </source>
</reference>
<evidence type="ECO:0000313" key="1">
    <source>
        <dbReference type="EMBL" id="MFC6316176.1"/>
    </source>
</evidence>
<evidence type="ECO:0008006" key="3">
    <source>
        <dbReference type="Google" id="ProtNLM"/>
    </source>
</evidence>
<protein>
    <recommendedName>
        <fullName evidence="3">PTS EIIB type-3 domain-containing protein</fullName>
    </recommendedName>
</protein>